<accession>X1UCN6</accession>
<protein>
    <submittedName>
        <fullName evidence="1">Uncharacterized protein</fullName>
    </submittedName>
</protein>
<feature type="non-terminal residue" evidence="1">
    <location>
        <position position="1"/>
    </location>
</feature>
<dbReference type="AlphaFoldDB" id="X1UCN6"/>
<evidence type="ECO:0000313" key="1">
    <source>
        <dbReference type="EMBL" id="GAJ01337.1"/>
    </source>
</evidence>
<proteinExistence type="predicted"/>
<reference evidence="1" key="1">
    <citation type="journal article" date="2014" name="Front. Microbiol.">
        <title>High frequency of phylogenetically diverse reductive dehalogenase-homologous genes in deep subseafloor sedimentary metagenomes.</title>
        <authorList>
            <person name="Kawai M."/>
            <person name="Futagami T."/>
            <person name="Toyoda A."/>
            <person name="Takaki Y."/>
            <person name="Nishi S."/>
            <person name="Hori S."/>
            <person name="Arai W."/>
            <person name="Tsubouchi T."/>
            <person name="Morono Y."/>
            <person name="Uchiyama I."/>
            <person name="Ito T."/>
            <person name="Fujiyama A."/>
            <person name="Inagaki F."/>
            <person name="Takami H."/>
        </authorList>
    </citation>
    <scope>NUCLEOTIDE SEQUENCE</scope>
    <source>
        <strain evidence="1">Expedition CK06-06</strain>
    </source>
</reference>
<comment type="caution">
    <text evidence="1">The sequence shown here is derived from an EMBL/GenBank/DDBJ whole genome shotgun (WGS) entry which is preliminary data.</text>
</comment>
<organism evidence="1">
    <name type="scientific">marine sediment metagenome</name>
    <dbReference type="NCBI Taxonomy" id="412755"/>
    <lineage>
        <taxon>unclassified sequences</taxon>
        <taxon>metagenomes</taxon>
        <taxon>ecological metagenomes</taxon>
    </lineage>
</organism>
<name>X1UCN6_9ZZZZ</name>
<gene>
    <name evidence="1" type="ORF">S12H4_31935</name>
</gene>
<sequence length="35" mass="3953">QRGSLEIKPRWSDEAHIVPEAEVEVAIHEMLASQP</sequence>
<dbReference type="EMBL" id="BARW01018683">
    <property type="protein sequence ID" value="GAJ01337.1"/>
    <property type="molecule type" value="Genomic_DNA"/>
</dbReference>